<evidence type="ECO:0000256" key="1">
    <source>
        <dbReference type="SAM" id="SignalP"/>
    </source>
</evidence>
<gene>
    <name evidence="3" type="ORF">FAZ21_15895</name>
</gene>
<feature type="domain" description="Ice-binding protein C-terminal" evidence="2">
    <location>
        <begin position="142"/>
        <end position="165"/>
    </location>
</feature>
<protein>
    <submittedName>
        <fullName evidence="3">PEP-CTERM sorting domain-containing protein</fullName>
    </submittedName>
</protein>
<name>A0A4U0PIZ3_9NEIS</name>
<dbReference type="Proteomes" id="UP000310016">
    <property type="component" value="Unassembled WGS sequence"/>
</dbReference>
<dbReference type="RefSeq" id="WP_136774453.1">
    <property type="nucleotide sequence ID" value="NZ_CP156074.1"/>
</dbReference>
<keyword evidence="4" id="KW-1185">Reference proteome</keyword>
<evidence type="ECO:0000313" key="3">
    <source>
        <dbReference type="EMBL" id="TJZ68006.1"/>
    </source>
</evidence>
<dbReference type="NCBIfam" id="TIGR02595">
    <property type="entry name" value="PEP_CTERM"/>
    <property type="match status" value="1"/>
</dbReference>
<accession>A0A4U0PIZ3</accession>
<dbReference type="OrthoDB" id="8596429at2"/>
<evidence type="ECO:0000259" key="2">
    <source>
        <dbReference type="Pfam" id="PF07589"/>
    </source>
</evidence>
<dbReference type="AlphaFoldDB" id="A0A4U0PIZ3"/>
<dbReference type="InterPro" id="IPR013424">
    <property type="entry name" value="Ice-binding_C"/>
</dbReference>
<keyword evidence="1" id="KW-0732">Signal</keyword>
<organism evidence="3 4">
    <name type="scientific">Chitiniphilus eburneus</name>
    <dbReference type="NCBI Taxonomy" id="2571148"/>
    <lineage>
        <taxon>Bacteria</taxon>
        <taxon>Pseudomonadati</taxon>
        <taxon>Pseudomonadota</taxon>
        <taxon>Betaproteobacteria</taxon>
        <taxon>Neisseriales</taxon>
        <taxon>Chitinibacteraceae</taxon>
        <taxon>Chitiniphilus</taxon>
    </lineage>
</organism>
<comment type="caution">
    <text evidence="3">The sequence shown here is derived from an EMBL/GenBank/DDBJ whole genome shotgun (WGS) entry which is preliminary data.</text>
</comment>
<feature type="chain" id="PRO_5020504577" evidence="1">
    <location>
        <begin position="18"/>
        <end position="170"/>
    </location>
</feature>
<dbReference type="EMBL" id="SUMF01000025">
    <property type="protein sequence ID" value="TJZ68006.1"/>
    <property type="molecule type" value="Genomic_DNA"/>
</dbReference>
<reference evidence="3 4" key="1">
    <citation type="submission" date="2019-04" db="EMBL/GenBank/DDBJ databases">
        <title>Chitiniphilus eburnea sp. nov., a novel chitinolytic bacterium isolated from aquaculture sludge.</title>
        <authorList>
            <person name="Sheng M."/>
        </authorList>
    </citation>
    <scope>NUCLEOTIDE SEQUENCE [LARGE SCALE GENOMIC DNA]</scope>
    <source>
        <strain evidence="3 4">HX-2-15</strain>
    </source>
</reference>
<feature type="signal peptide" evidence="1">
    <location>
        <begin position="1"/>
        <end position="17"/>
    </location>
</feature>
<evidence type="ECO:0000313" key="4">
    <source>
        <dbReference type="Proteomes" id="UP000310016"/>
    </source>
</evidence>
<dbReference type="NCBIfam" id="NF038126">
    <property type="entry name" value="PEP_CTERM_FxDxF"/>
    <property type="match status" value="1"/>
</dbReference>
<dbReference type="Pfam" id="PF07589">
    <property type="entry name" value="PEP-CTERM"/>
    <property type="match status" value="1"/>
</dbReference>
<proteinExistence type="predicted"/>
<sequence>MKSLIAGLSLLAAGAQAQVIDWDVHDVVESATVRHNQLETGLVFNDYFTFHLDNASHLWSNTVASNLGNVLRISAGQLELYSGSYFDGVADTLLGTHIFDGTTGNLSHSFANLTGGDYYYKVSGLLTGVLGGQYTIASAVVPVPEPETYALMGLGLVGLIAARRKKHKAQ</sequence>